<dbReference type="EMBL" id="BAIQ01000063">
    <property type="protein sequence ID" value="GAE17154.1"/>
    <property type="molecule type" value="Genomic_DNA"/>
</dbReference>
<gene>
    <name evidence="1" type="ORF">JCM6292_3716</name>
</gene>
<proteinExistence type="predicted"/>
<sequence length="90" mass="10488">MKEELKDKDIIYVYITGETSPKGVWENMIPDIHGEHFRLTNEQYNYLRTNLKIEGVPTYFVVDREGKTTYRSTGFPGTGTMKEQLLKVLN</sequence>
<name>W4PD95_9BACE</name>
<dbReference type="Proteomes" id="UP000018861">
    <property type="component" value="Unassembled WGS sequence"/>
</dbReference>
<organism evidence="1 2">
    <name type="scientific">Bacteroides pyogenes JCM 6292</name>
    <dbReference type="NCBI Taxonomy" id="1235809"/>
    <lineage>
        <taxon>Bacteria</taxon>
        <taxon>Pseudomonadati</taxon>
        <taxon>Bacteroidota</taxon>
        <taxon>Bacteroidia</taxon>
        <taxon>Bacteroidales</taxon>
        <taxon>Bacteroidaceae</taxon>
        <taxon>Bacteroides</taxon>
    </lineage>
</organism>
<dbReference type="SUPFAM" id="SSF52833">
    <property type="entry name" value="Thioredoxin-like"/>
    <property type="match status" value="1"/>
</dbReference>
<dbReference type="Gene3D" id="3.40.30.10">
    <property type="entry name" value="Glutaredoxin"/>
    <property type="match status" value="1"/>
</dbReference>
<dbReference type="InterPro" id="IPR036249">
    <property type="entry name" value="Thioredoxin-like_sf"/>
</dbReference>
<protein>
    <submittedName>
        <fullName evidence="1">Disulfide interchange protein tlpA</fullName>
    </submittedName>
</protein>
<dbReference type="AlphaFoldDB" id="W4PD95"/>
<accession>W4PD95</accession>
<evidence type="ECO:0000313" key="2">
    <source>
        <dbReference type="Proteomes" id="UP000018861"/>
    </source>
</evidence>
<evidence type="ECO:0000313" key="1">
    <source>
        <dbReference type="EMBL" id="GAE17154.1"/>
    </source>
</evidence>
<comment type="caution">
    <text evidence="1">The sequence shown here is derived from an EMBL/GenBank/DDBJ whole genome shotgun (WGS) entry which is preliminary data.</text>
</comment>
<reference evidence="1 2" key="1">
    <citation type="journal article" date="2014" name="Genome Announc.">
        <title>Draft Genome Sequences of Three Strains of Bacteroides pyogenes Isolated from a Cat and Swine.</title>
        <authorList>
            <person name="Sakamoto M."/>
            <person name="Oshima K."/>
            <person name="Suda W."/>
            <person name="Kitamura K."/>
            <person name="Iida T."/>
            <person name="Hattori M."/>
            <person name="Ohkuma M."/>
        </authorList>
    </citation>
    <scope>NUCLEOTIDE SEQUENCE [LARGE SCALE GENOMIC DNA]</scope>
    <source>
        <strain evidence="1 2">JCM 6292</strain>
    </source>
</reference>